<dbReference type="InterPro" id="IPR049249">
    <property type="entry name" value="DUF6882"/>
</dbReference>
<gene>
    <name evidence="1" type="ORF">Harvfovirus7_22</name>
</gene>
<reference evidence="1" key="1">
    <citation type="submission" date="2018-10" db="EMBL/GenBank/DDBJ databases">
        <title>Hidden diversity of soil giant viruses.</title>
        <authorList>
            <person name="Schulz F."/>
            <person name="Alteio L."/>
            <person name="Goudeau D."/>
            <person name="Ryan E.M."/>
            <person name="Malmstrom R.R."/>
            <person name="Blanchard J."/>
            <person name="Woyke T."/>
        </authorList>
    </citation>
    <scope>NUCLEOTIDE SEQUENCE</scope>
    <source>
        <strain evidence="1">HAV1</strain>
    </source>
</reference>
<protein>
    <submittedName>
        <fullName evidence="1">Uncharacterized protein</fullName>
    </submittedName>
</protein>
<sequence>MRGDFDNYRYEFIENDKEHLVDVYRDDEHILRGSYGVLGCYNVVNSTWIWSWNIRQIERDLTRDARRIKAYSKNLVMEPSITKDIEEDYYYGTNPSFFISYNSLDRLLDYCERVIGGVEILGRKTDLMNGGGIIVEYLLLKKIVQVSKK</sequence>
<organism evidence="1">
    <name type="scientific">Harvfovirus sp</name>
    <dbReference type="NCBI Taxonomy" id="2487768"/>
    <lineage>
        <taxon>Viruses</taxon>
        <taxon>Varidnaviria</taxon>
        <taxon>Bamfordvirae</taxon>
        <taxon>Nucleocytoviricota</taxon>
        <taxon>Megaviricetes</taxon>
        <taxon>Imitervirales</taxon>
        <taxon>Mimiviridae</taxon>
        <taxon>Klosneuvirinae</taxon>
    </lineage>
</organism>
<dbReference type="Pfam" id="PF21813">
    <property type="entry name" value="DUF6882"/>
    <property type="match status" value="1"/>
</dbReference>
<accession>A0A3G5A0V6</accession>
<name>A0A3G5A0V6_9VIRU</name>
<proteinExistence type="predicted"/>
<evidence type="ECO:0000313" key="1">
    <source>
        <dbReference type="EMBL" id="AYV80825.1"/>
    </source>
</evidence>
<dbReference type="EMBL" id="MK072249">
    <property type="protein sequence ID" value="AYV80825.1"/>
    <property type="molecule type" value="Genomic_DNA"/>
</dbReference>